<name>A0A8R7P460_TRIUA</name>
<reference evidence="1" key="2">
    <citation type="submission" date="2018-03" db="EMBL/GenBank/DDBJ databases">
        <title>The Triticum urartu genome reveals the dynamic nature of wheat genome evolution.</title>
        <authorList>
            <person name="Ling H."/>
            <person name="Ma B."/>
            <person name="Shi X."/>
            <person name="Liu H."/>
            <person name="Dong L."/>
            <person name="Sun H."/>
            <person name="Cao Y."/>
            <person name="Gao Q."/>
            <person name="Zheng S."/>
            <person name="Li Y."/>
            <person name="Yu Y."/>
            <person name="Du H."/>
            <person name="Qi M."/>
            <person name="Li Y."/>
            <person name="Yu H."/>
            <person name="Cui Y."/>
            <person name="Wang N."/>
            <person name="Chen C."/>
            <person name="Wu H."/>
            <person name="Zhao Y."/>
            <person name="Zhang J."/>
            <person name="Li Y."/>
            <person name="Zhou W."/>
            <person name="Zhang B."/>
            <person name="Hu W."/>
            <person name="Eijk M."/>
            <person name="Tang J."/>
            <person name="Witsenboer H."/>
            <person name="Zhao S."/>
            <person name="Li Z."/>
            <person name="Zhang A."/>
            <person name="Wang D."/>
            <person name="Liang C."/>
        </authorList>
    </citation>
    <scope>NUCLEOTIDE SEQUENCE [LARGE SCALE GENOMIC DNA]</scope>
    <source>
        <strain evidence="1">cv. G1812</strain>
    </source>
</reference>
<evidence type="ECO:0000313" key="2">
    <source>
        <dbReference type="Proteomes" id="UP000015106"/>
    </source>
</evidence>
<keyword evidence="2" id="KW-1185">Reference proteome</keyword>
<proteinExistence type="predicted"/>
<dbReference type="AlphaFoldDB" id="A0A8R7P460"/>
<dbReference type="EnsemblPlants" id="TuG1812G0100004547.01.T05">
    <property type="protein sequence ID" value="TuG1812G0100004547.01.T05"/>
    <property type="gene ID" value="TuG1812G0100004547.01"/>
</dbReference>
<sequence length="159" mass="17391">MRKKSPSFQWRFRRRILAFRLFLSPAHLPLPSHPLSLPTPGSGSTCRRLDPASRRPCAVAVAAALLTRAPGRPAADSTPSQSSSGHRISSLPLSLRVGMGPSKFPGQIRPWQGHACCCVPGFLLVDDMCMIRVLSTLAWLQISASFTRDDDDSLVLFLL</sequence>
<dbReference type="Gramene" id="TuG1812G0100004547.01.T05">
    <property type="protein sequence ID" value="TuG1812G0100004547.01.T05"/>
    <property type="gene ID" value="TuG1812G0100004547.01"/>
</dbReference>
<reference evidence="1" key="3">
    <citation type="submission" date="2022-06" db="UniProtKB">
        <authorList>
            <consortium name="EnsemblPlants"/>
        </authorList>
    </citation>
    <scope>IDENTIFICATION</scope>
</reference>
<evidence type="ECO:0000313" key="1">
    <source>
        <dbReference type="EnsemblPlants" id="TuG1812G0100004547.01.T05"/>
    </source>
</evidence>
<accession>A0A8R7P460</accession>
<organism evidence="1 2">
    <name type="scientific">Triticum urartu</name>
    <name type="common">Red wild einkorn</name>
    <name type="synonym">Crithodium urartu</name>
    <dbReference type="NCBI Taxonomy" id="4572"/>
    <lineage>
        <taxon>Eukaryota</taxon>
        <taxon>Viridiplantae</taxon>
        <taxon>Streptophyta</taxon>
        <taxon>Embryophyta</taxon>
        <taxon>Tracheophyta</taxon>
        <taxon>Spermatophyta</taxon>
        <taxon>Magnoliopsida</taxon>
        <taxon>Liliopsida</taxon>
        <taxon>Poales</taxon>
        <taxon>Poaceae</taxon>
        <taxon>BOP clade</taxon>
        <taxon>Pooideae</taxon>
        <taxon>Triticodae</taxon>
        <taxon>Triticeae</taxon>
        <taxon>Triticinae</taxon>
        <taxon>Triticum</taxon>
    </lineage>
</organism>
<dbReference type="EnsemblPlants" id="TuG1812G0100004547.01.T04">
    <property type="protein sequence ID" value="TuG1812G0100004547.01.T04"/>
    <property type="gene ID" value="TuG1812G0100004547.01"/>
</dbReference>
<reference evidence="2" key="1">
    <citation type="journal article" date="2013" name="Nature">
        <title>Draft genome of the wheat A-genome progenitor Triticum urartu.</title>
        <authorList>
            <person name="Ling H.Q."/>
            <person name="Zhao S."/>
            <person name="Liu D."/>
            <person name="Wang J."/>
            <person name="Sun H."/>
            <person name="Zhang C."/>
            <person name="Fan H."/>
            <person name="Li D."/>
            <person name="Dong L."/>
            <person name="Tao Y."/>
            <person name="Gao C."/>
            <person name="Wu H."/>
            <person name="Li Y."/>
            <person name="Cui Y."/>
            <person name="Guo X."/>
            <person name="Zheng S."/>
            <person name="Wang B."/>
            <person name="Yu K."/>
            <person name="Liang Q."/>
            <person name="Yang W."/>
            <person name="Lou X."/>
            <person name="Chen J."/>
            <person name="Feng M."/>
            <person name="Jian J."/>
            <person name="Zhang X."/>
            <person name="Luo G."/>
            <person name="Jiang Y."/>
            <person name="Liu J."/>
            <person name="Wang Z."/>
            <person name="Sha Y."/>
            <person name="Zhang B."/>
            <person name="Wu H."/>
            <person name="Tang D."/>
            <person name="Shen Q."/>
            <person name="Xue P."/>
            <person name="Zou S."/>
            <person name="Wang X."/>
            <person name="Liu X."/>
            <person name="Wang F."/>
            <person name="Yang Y."/>
            <person name="An X."/>
            <person name="Dong Z."/>
            <person name="Zhang K."/>
            <person name="Zhang X."/>
            <person name="Luo M.C."/>
            <person name="Dvorak J."/>
            <person name="Tong Y."/>
            <person name="Wang J."/>
            <person name="Yang H."/>
            <person name="Li Z."/>
            <person name="Wang D."/>
            <person name="Zhang A."/>
            <person name="Wang J."/>
        </authorList>
    </citation>
    <scope>NUCLEOTIDE SEQUENCE</scope>
    <source>
        <strain evidence="2">cv. G1812</strain>
    </source>
</reference>
<dbReference type="Proteomes" id="UP000015106">
    <property type="component" value="Chromosome 1"/>
</dbReference>
<protein>
    <submittedName>
        <fullName evidence="1">Uncharacterized protein</fullName>
    </submittedName>
</protein>
<dbReference type="Gramene" id="TuG1812G0100004547.01.T04">
    <property type="protein sequence ID" value="TuG1812G0100004547.01.T04"/>
    <property type="gene ID" value="TuG1812G0100004547.01"/>
</dbReference>